<gene>
    <name evidence="1" type="ORF">PR048_018638</name>
</gene>
<reference evidence="1 2" key="1">
    <citation type="submission" date="2023-02" db="EMBL/GenBank/DDBJ databases">
        <title>LHISI_Scaffold_Assembly.</title>
        <authorList>
            <person name="Stuart O.P."/>
            <person name="Cleave R."/>
            <person name="Magrath M.J.L."/>
            <person name="Mikheyev A.S."/>
        </authorList>
    </citation>
    <scope>NUCLEOTIDE SEQUENCE [LARGE SCALE GENOMIC DNA]</scope>
    <source>
        <strain evidence="1">Daus_M_001</strain>
        <tissue evidence="1">Leg muscle</tissue>
    </source>
</reference>
<dbReference type="EMBL" id="JARBHB010000006">
    <property type="protein sequence ID" value="KAJ8882150.1"/>
    <property type="molecule type" value="Genomic_DNA"/>
</dbReference>
<accession>A0ABQ9HCT0</accession>
<name>A0ABQ9HCT0_9NEOP</name>
<proteinExistence type="predicted"/>
<comment type="caution">
    <text evidence="1">The sequence shown here is derived from an EMBL/GenBank/DDBJ whole genome shotgun (WGS) entry which is preliminary data.</text>
</comment>
<keyword evidence="2" id="KW-1185">Reference proteome</keyword>
<evidence type="ECO:0000313" key="2">
    <source>
        <dbReference type="Proteomes" id="UP001159363"/>
    </source>
</evidence>
<sequence length="93" mass="10451">MNETRQKINLTFKLGVRHSTAENILKGLLYAVAHLKRSLALQLPMDGLNVLHDHVLREHNKTVLHIGSCSLDIIHNAFKTGCSAVQSYWLGYS</sequence>
<protein>
    <submittedName>
        <fullName evidence="1">Uncharacterized protein</fullName>
    </submittedName>
</protein>
<organism evidence="1 2">
    <name type="scientific">Dryococelus australis</name>
    <dbReference type="NCBI Taxonomy" id="614101"/>
    <lineage>
        <taxon>Eukaryota</taxon>
        <taxon>Metazoa</taxon>
        <taxon>Ecdysozoa</taxon>
        <taxon>Arthropoda</taxon>
        <taxon>Hexapoda</taxon>
        <taxon>Insecta</taxon>
        <taxon>Pterygota</taxon>
        <taxon>Neoptera</taxon>
        <taxon>Polyneoptera</taxon>
        <taxon>Phasmatodea</taxon>
        <taxon>Verophasmatodea</taxon>
        <taxon>Anareolatae</taxon>
        <taxon>Phasmatidae</taxon>
        <taxon>Eurycanthinae</taxon>
        <taxon>Dryococelus</taxon>
    </lineage>
</organism>
<dbReference type="Proteomes" id="UP001159363">
    <property type="component" value="Chromosome 5"/>
</dbReference>
<evidence type="ECO:0000313" key="1">
    <source>
        <dbReference type="EMBL" id="KAJ8882150.1"/>
    </source>
</evidence>